<feature type="region of interest" description="Disordered" evidence="1">
    <location>
        <begin position="198"/>
        <end position="218"/>
    </location>
</feature>
<name>A0A318XR83_9FIRM</name>
<feature type="transmembrane region" description="Helical" evidence="2">
    <location>
        <begin position="315"/>
        <end position="335"/>
    </location>
</feature>
<comment type="caution">
    <text evidence="4">The sequence shown here is derived from an EMBL/GenBank/DDBJ whole genome shotgun (WGS) entry which is preliminary data.</text>
</comment>
<keyword evidence="2" id="KW-1133">Transmembrane helix</keyword>
<dbReference type="SMART" id="SM00240">
    <property type="entry name" value="FHA"/>
    <property type="match status" value="1"/>
</dbReference>
<sequence>MIHSLENGIKILYENDSTSNYLVLKTGIDKNIINYQVQMLLNNRLNGLLDFNINRIGNELNCFYNITSKCTLSGFLTRKYFTRDEFLKTILSIINNFYKIKNYLLYDNNILLDESLIYVEPDSIDIYFVYLPFQHCKNDIRAFFMKVIFELANFSDEYSDNYIQKLLEVIKNEKFSLCNLKAVIEGLLYEDIKKHAKEPEDSDSNNLKEAQASAKSSTVLMPKKGSEVNVYENEIDINNLPVKKPGTDKNIRVRHNANLAGADRLKAESLKIPDFKKTSKQGNKENARKDKRDKMSAVDYNEDEKVYKGKTKNTVLLALVLLQGITATGFIFSIRSSFVRMSDSPKAAIIIVALIFTAIDVLIIKIVREREKQTDKPVNMLENKEMGTDALKPLQFIAAMMKNKEGQADKELLGKEYKTEEEGYNINENCNGETVIIKMPKLSEYPHLRAKEGEESFEINKDSILIGRMEAFVDYEINNGAIGKIHAEIIREGDEFYVMDCNSKNGTFINDCRILPNTKTRINSRDKLRFANKEFVFSADSN</sequence>
<protein>
    <submittedName>
        <fullName evidence="4">FHA domain-containing protein</fullName>
    </submittedName>
</protein>
<organism evidence="4 5">
    <name type="scientific">Ruminiclostridium sufflavum DSM 19573</name>
    <dbReference type="NCBI Taxonomy" id="1121337"/>
    <lineage>
        <taxon>Bacteria</taxon>
        <taxon>Bacillati</taxon>
        <taxon>Bacillota</taxon>
        <taxon>Clostridia</taxon>
        <taxon>Eubacteriales</taxon>
        <taxon>Oscillospiraceae</taxon>
        <taxon>Ruminiclostridium</taxon>
    </lineage>
</organism>
<dbReference type="Pfam" id="PF19909">
    <property type="entry name" value="DUF6382"/>
    <property type="match status" value="1"/>
</dbReference>
<feature type="compositionally biased region" description="Polar residues" evidence="1">
    <location>
        <begin position="204"/>
        <end position="218"/>
    </location>
</feature>
<dbReference type="PANTHER" id="PTHR23308">
    <property type="entry name" value="NUCLEAR INHIBITOR OF PROTEIN PHOSPHATASE-1"/>
    <property type="match status" value="1"/>
</dbReference>
<dbReference type="InterPro" id="IPR050923">
    <property type="entry name" value="Cell_Proc_Reg/RNA_Proc"/>
</dbReference>
<dbReference type="SUPFAM" id="SSF49879">
    <property type="entry name" value="SMAD/FHA domain"/>
    <property type="match status" value="1"/>
</dbReference>
<keyword evidence="2" id="KW-0472">Membrane</keyword>
<keyword evidence="5" id="KW-1185">Reference proteome</keyword>
<feature type="domain" description="FHA" evidence="3">
    <location>
        <begin position="464"/>
        <end position="514"/>
    </location>
</feature>
<dbReference type="InterPro" id="IPR045962">
    <property type="entry name" value="DUF6382"/>
</dbReference>
<dbReference type="Gene3D" id="2.60.200.20">
    <property type="match status" value="1"/>
</dbReference>
<dbReference type="InterPro" id="IPR000253">
    <property type="entry name" value="FHA_dom"/>
</dbReference>
<dbReference type="CDD" id="cd00060">
    <property type="entry name" value="FHA"/>
    <property type="match status" value="1"/>
</dbReference>
<feature type="transmembrane region" description="Helical" evidence="2">
    <location>
        <begin position="347"/>
        <end position="367"/>
    </location>
</feature>
<dbReference type="EMBL" id="QKMR01000006">
    <property type="protein sequence ID" value="PYG88522.1"/>
    <property type="molecule type" value="Genomic_DNA"/>
</dbReference>
<evidence type="ECO:0000313" key="5">
    <source>
        <dbReference type="Proteomes" id="UP000248132"/>
    </source>
</evidence>
<keyword evidence="2" id="KW-0812">Transmembrane</keyword>
<evidence type="ECO:0000256" key="1">
    <source>
        <dbReference type="SAM" id="MobiDB-lite"/>
    </source>
</evidence>
<dbReference type="Proteomes" id="UP000248132">
    <property type="component" value="Unassembled WGS sequence"/>
</dbReference>
<dbReference type="InterPro" id="IPR008984">
    <property type="entry name" value="SMAD_FHA_dom_sf"/>
</dbReference>
<evidence type="ECO:0000259" key="3">
    <source>
        <dbReference type="PROSITE" id="PS50006"/>
    </source>
</evidence>
<proteinExistence type="predicted"/>
<dbReference type="PROSITE" id="PS50006">
    <property type="entry name" value="FHA_DOMAIN"/>
    <property type="match status" value="1"/>
</dbReference>
<gene>
    <name evidence="4" type="ORF">LY28_01371</name>
</gene>
<evidence type="ECO:0000313" key="4">
    <source>
        <dbReference type="EMBL" id="PYG88522.1"/>
    </source>
</evidence>
<dbReference type="Pfam" id="PF00498">
    <property type="entry name" value="FHA"/>
    <property type="match status" value="1"/>
</dbReference>
<accession>A0A318XR83</accession>
<dbReference type="AlphaFoldDB" id="A0A318XR83"/>
<reference evidence="4 5" key="1">
    <citation type="submission" date="2018-06" db="EMBL/GenBank/DDBJ databases">
        <title>Genomic Encyclopedia of Type Strains, Phase I: the one thousand microbial genomes (KMG-I) project.</title>
        <authorList>
            <person name="Kyrpides N."/>
        </authorList>
    </citation>
    <scope>NUCLEOTIDE SEQUENCE [LARGE SCALE GENOMIC DNA]</scope>
    <source>
        <strain evidence="4 5">DSM 19573</strain>
    </source>
</reference>
<evidence type="ECO:0000256" key="2">
    <source>
        <dbReference type="SAM" id="Phobius"/>
    </source>
</evidence>